<organism evidence="2">
    <name type="scientific">marine sediment metagenome</name>
    <dbReference type="NCBI Taxonomy" id="412755"/>
    <lineage>
        <taxon>unclassified sequences</taxon>
        <taxon>metagenomes</taxon>
        <taxon>ecological metagenomes</taxon>
    </lineage>
</organism>
<evidence type="ECO:0000313" key="2">
    <source>
        <dbReference type="EMBL" id="KKM02009.1"/>
    </source>
</evidence>
<name>A0A0F9GT87_9ZZZZ</name>
<feature type="transmembrane region" description="Helical" evidence="1">
    <location>
        <begin position="92"/>
        <end position="113"/>
    </location>
</feature>
<accession>A0A0F9GT87</accession>
<gene>
    <name evidence="2" type="ORF">LCGC14_1788690</name>
</gene>
<dbReference type="AlphaFoldDB" id="A0A0F9GT87"/>
<keyword evidence="1" id="KW-0812">Transmembrane</keyword>
<reference evidence="2" key="1">
    <citation type="journal article" date="2015" name="Nature">
        <title>Complex archaea that bridge the gap between prokaryotes and eukaryotes.</title>
        <authorList>
            <person name="Spang A."/>
            <person name="Saw J.H."/>
            <person name="Jorgensen S.L."/>
            <person name="Zaremba-Niedzwiedzka K."/>
            <person name="Martijn J."/>
            <person name="Lind A.E."/>
            <person name="van Eijk R."/>
            <person name="Schleper C."/>
            <person name="Guy L."/>
            <person name="Ettema T.J."/>
        </authorList>
    </citation>
    <scope>NUCLEOTIDE SEQUENCE</scope>
</reference>
<proteinExistence type="predicted"/>
<keyword evidence="1" id="KW-0472">Membrane</keyword>
<sequence>MAKSQDIINVEVRLDKAEDKIDETRDSQDKMFLLQGEMMKKLDGIHDCLAGTEFDRNETNGKGGGVMRRLSRAEQAISIFKTWKIQVTTKHAIIWIVVSAALAGVWSIILFNWGNIFNK</sequence>
<keyword evidence="1" id="KW-1133">Transmembrane helix</keyword>
<protein>
    <submittedName>
        <fullName evidence="2">Uncharacterized protein</fullName>
    </submittedName>
</protein>
<comment type="caution">
    <text evidence="2">The sequence shown here is derived from an EMBL/GenBank/DDBJ whole genome shotgun (WGS) entry which is preliminary data.</text>
</comment>
<evidence type="ECO:0000256" key="1">
    <source>
        <dbReference type="SAM" id="Phobius"/>
    </source>
</evidence>
<dbReference type="EMBL" id="LAZR01017047">
    <property type="protein sequence ID" value="KKM02009.1"/>
    <property type="molecule type" value="Genomic_DNA"/>
</dbReference>